<dbReference type="EMBL" id="GBRH01250573">
    <property type="protein sequence ID" value="JAD47322.1"/>
    <property type="molecule type" value="Transcribed_RNA"/>
</dbReference>
<organism evidence="1">
    <name type="scientific">Arundo donax</name>
    <name type="common">Giant reed</name>
    <name type="synonym">Donax arundinaceus</name>
    <dbReference type="NCBI Taxonomy" id="35708"/>
    <lineage>
        <taxon>Eukaryota</taxon>
        <taxon>Viridiplantae</taxon>
        <taxon>Streptophyta</taxon>
        <taxon>Embryophyta</taxon>
        <taxon>Tracheophyta</taxon>
        <taxon>Spermatophyta</taxon>
        <taxon>Magnoliopsida</taxon>
        <taxon>Liliopsida</taxon>
        <taxon>Poales</taxon>
        <taxon>Poaceae</taxon>
        <taxon>PACMAD clade</taxon>
        <taxon>Arundinoideae</taxon>
        <taxon>Arundineae</taxon>
        <taxon>Arundo</taxon>
    </lineage>
</organism>
<protein>
    <submittedName>
        <fullName evidence="1">Uncharacterized protein</fullName>
    </submittedName>
</protein>
<reference evidence="1" key="1">
    <citation type="submission" date="2014-09" db="EMBL/GenBank/DDBJ databases">
        <authorList>
            <person name="Magalhaes I.L.F."/>
            <person name="Oliveira U."/>
            <person name="Santos F.R."/>
            <person name="Vidigal T.H.D.A."/>
            <person name="Brescovit A.D."/>
            <person name="Santos A.J."/>
        </authorList>
    </citation>
    <scope>NUCLEOTIDE SEQUENCE</scope>
    <source>
        <tissue evidence="1">Shoot tissue taken approximately 20 cm above the soil surface</tissue>
    </source>
</reference>
<proteinExistence type="predicted"/>
<evidence type="ECO:0000313" key="1">
    <source>
        <dbReference type="EMBL" id="JAD47322.1"/>
    </source>
</evidence>
<reference evidence="1" key="2">
    <citation type="journal article" date="2015" name="Data Brief">
        <title>Shoot transcriptome of the giant reed, Arundo donax.</title>
        <authorList>
            <person name="Barrero R.A."/>
            <person name="Guerrero F.D."/>
            <person name="Moolhuijzen P."/>
            <person name="Goolsby J.A."/>
            <person name="Tidwell J."/>
            <person name="Bellgard S.E."/>
            <person name="Bellgard M.I."/>
        </authorList>
    </citation>
    <scope>NUCLEOTIDE SEQUENCE</scope>
    <source>
        <tissue evidence="1">Shoot tissue taken approximately 20 cm above the soil surface</tissue>
    </source>
</reference>
<accession>A0A0A9AJP9</accession>
<dbReference type="AlphaFoldDB" id="A0A0A9AJP9"/>
<name>A0A0A9AJP9_ARUDO</name>
<sequence>MPSASPPLQITKDSIIHQ</sequence>